<dbReference type="AlphaFoldDB" id="A0A371X3P9"/>
<dbReference type="EMBL" id="QURN01000025">
    <property type="protein sequence ID" value="RFC63856.1"/>
    <property type="molecule type" value="Genomic_DNA"/>
</dbReference>
<reference evidence="3" key="1">
    <citation type="submission" date="2018-08" db="EMBL/GenBank/DDBJ databases">
        <authorList>
            <person name="Im W.T."/>
        </authorList>
    </citation>
    <scope>NUCLEOTIDE SEQUENCE [LARGE SCALE GENOMIC DNA]</scope>
    <source>
        <strain evidence="3">LA-28</strain>
    </source>
</reference>
<organism evidence="2 3">
    <name type="scientific">Mesorhizobium denitrificans</name>
    <dbReference type="NCBI Taxonomy" id="2294114"/>
    <lineage>
        <taxon>Bacteria</taxon>
        <taxon>Pseudomonadati</taxon>
        <taxon>Pseudomonadota</taxon>
        <taxon>Alphaproteobacteria</taxon>
        <taxon>Hyphomicrobiales</taxon>
        <taxon>Phyllobacteriaceae</taxon>
        <taxon>Mesorhizobium</taxon>
    </lineage>
</organism>
<evidence type="ECO:0000256" key="1">
    <source>
        <dbReference type="SAM" id="MobiDB-lite"/>
    </source>
</evidence>
<evidence type="ECO:0000313" key="2">
    <source>
        <dbReference type="EMBL" id="RFC63856.1"/>
    </source>
</evidence>
<evidence type="ECO:0000313" key="3">
    <source>
        <dbReference type="Proteomes" id="UP000262379"/>
    </source>
</evidence>
<feature type="region of interest" description="Disordered" evidence="1">
    <location>
        <begin position="72"/>
        <end position="129"/>
    </location>
</feature>
<name>A0A371X3P9_9HYPH</name>
<sequence>MSFITDDQNPLAQLVELKSSLALKDDTADNHDLLVELRINPDEIEEDRIGTISVEILEATLSVDFSGLKVAPKTRHGQGETGGKTRKELQRETIISTTSETDKKKSADASVGASATGPEGKAGIGGSSSKHYAETAMHRQSESVTEDFYPVRALSDDRWKVTMQDGGPLNDAFLDNDRLCEVSEVREANRKGAMTSLVAKQKHVKITLERKASVIAVPFSRNQQALMNIVIAKSLHERSGSSEYSGHLVFSQSTISDEG</sequence>
<dbReference type="RefSeq" id="WP_116625757.1">
    <property type="nucleotide sequence ID" value="NZ_QURN01000025.1"/>
</dbReference>
<gene>
    <name evidence="2" type="ORF">DY251_20445</name>
</gene>
<dbReference type="Proteomes" id="UP000262379">
    <property type="component" value="Unassembled WGS sequence"/>
</dbReference>
<proteinExistence type="predicted"/>
<comment type="caution">
    <text evidence="2">The sequence shown here is derived from an EMBL/GenBank/DDBJ whole genome shotgun (WGS) entry which is preliminary data.</text>
</comment>
<keyword evidence="3" id="KW-1185">Reference proteome</keyword>
<protein>
    <submittedName>
        <fullName evidence="2">Uncharacterized protein</fullName>
    </submittedName>
</protein>
<accession>A0A371X3P9</accession>